<dbReference type="InterPro" id="IPR009079">
    <property type="entry name" value="4_helix_cytokine-like_core"/>
</dbReference>
<accession>A0A974I2S8</accession>
<name>A0A974I2S8_XENLA</name>
<dbReference type="Proteomes" id="UP000694892">
    <property type="component" value="Chromosome 1L"/>
</dbReference>
<gene>
    <name evidence="2" type="ORF">XELAEV_18005610mg</name>
</gene>
<reference evidence="3" key="1">
    <citation type="journal article" date="2016" name="Nature">
        <title>Genome evolution in the allotetraploid frog Xenopus laevis.</title>
        <authorList>
            <person name="Session A.M."/>
            <person name="Uno Y."/>
            <person name="Kwon T."/>
            <person name="Chapman J.A."/>
            <person name="Toyoda A."/>
            <person name="Takahashi S."/>
            <person name="Fukui A."/>
            <person name="Hikosaka A."/>
            <person name="Suzuki A."/>
            <person name="Kondo M."/>
            <person name="van Heeringen S.J."/>
            <person name="Quigley I."/>
            <person name="Heinz S."/>
            <person name="Ogino H."/>
            <person name="Ochi H."/>
            <person name="Hellsten U."/>
            <person name="Lyons J.B."/>
            <person name="Simakov O."/>
            <person name="Putnam N."/>
            <person name="Stites J."/>
            <person name="Kuroki Y."/>
            <person name="Tanaka T."/>
            <person name="Michiue T."/>
            <person name="Watanabe M."/>
            <person name="Bogdanovic O."/>
            <person name="Lister R."/>
            <person name="Georgiou G."/>
            <person name="Paranjpe S.S."/>
            <person name="van Kruijsbergen I."/>
            <person name="Shu S."/>
            <person name="Carlson J."/>
            <person name="Kinoshita T."/>
            <person name="Ohta Y."/>
            <person name="Mawaribuchi S."/>
            <person name="Jenkins J."/>
            <person name="Grimwood J."/>
            <person name="Schmutz J."/>
            <person name="Mitros T."/>
            <person name="Mozaffari S.V."/>
            <person name="Suzuki Y."/>
            <person name="Haramoto Y."/>
            <person name="Yamamoto T.S."/>
            <person name="Takagi C."/>
            <person name="Heald R."/>
            <person name="Miller K."/>
            <person name="Haudenschild C."/>
            <person name="Kitzman J."/>
            <person name="Nakayama T."/>
            <person name="Izutsu Y."/>
            <person name="Robert J."/>
            <person name="Fortriede J."/>
            <person name="Burns K."/>
            <person name="Lotay V."/>
            <person name="Karimi K."/>
            <person name="Yasuoka Y."/>
            <person name="Dichmann D.S."/>
            <person name="Flajnik M.F."/>
            <person name="Houston D.W."/>
            <person name="Shendure J."/>
            <person name="DuPasquier L."/>
            <person name="Vize P.D."/>
            <person name="Zorn A.M."/>
            <person name="Ito M."/>
            <person name="Marcotte E.M."/>
            <person name="Wallingford J.B."/>
            <person name="Ito Y."/>
            <person name="Asashima M."/>
            <person name="Ueno N."/>
            <person name="Matsuda Y."/>
            <person name="Veenstra G.J."/>
            <person name="Fujiyama A."/>
            <person name="Harland R.M."/>
            <person name="Taira M."/>
            <person name="Rokhsar D.S."/>
        </authorList>
    </citation>
    <scope>NUCLEOTIDE SEQUENCE [LARGE SCALE GENOMIC DNA]</scope>
    <source>
        <strain evidence="3">J</strain>
    </source>
</reference>
<protein>
    <recommendedName>
        <fullName evidence="4">Interleukin</fullName>
    </recommendedName>
</protein>
<proteinExistence type="predicted"/>
<dbReference type="AlphaFoldDB" id="A0A974I2S8"/>
<evidence type="ECO:0008006" key="4">
    <source>
        <dbReference type="Google" id="ProtNLM"/>
    </source>
</evidence>
<keyword evidence="1" id="KW-0732">Signal</keyword>
<dbReference type="EMBL" id="CM004466">
    <property type="protein sequence ID" value="OCT99827.1"/>
    <property type="molecule type" value="Genomic_DNA"/>
</dbReference>
<dbReference type="SUPFAM" id="SSF47266">
    <property type="entry name" value="4-helical cytokines"/>
    <property type="match status" value="1"/>
</dbReference>
<feature type="chain" id="PRO_5036915834" description="Interleukin" evidence="1">
    <location>
        <begin position="21"/>
        <end position="129"/>
    </location>
</feature>
<feature type="signal peptide" evidence="1">
    <location>
        <begin position="1"/>
        <end position="20"/>
    </location>
</feature>
<organism evidence="2 3">
    <name type="scientific">Xenopus laevis</name>
    <name type="common">African clawed frog</name>
    <dbReference type="NCBI Taxonomy" id="8355"/>
    <lineage>
        <taxon>Eukaryota</taxon>
        <taxon>Metazoa</taxon>
        <taxon>Chordata</taxon>
        <taxon>Craniata</taxon>
        <taxon>Vertebrata</taxon>
        <taxon>Euteleostomi</taxon>
        <taxon>Amphibia</taxon>
        <taxon>Batrachia</taxon>
        <taxon>Anura</taxon>
        <taxon>Pipoidea</taxon>
        <taxon>Pipidae</taxon>
        <taxon>Xenopodinae</taxon>
        <taxon>Xenopus</taxon>
        <taxon>Xenopus</taxon>
    </lineage>
</organism>
<sequence>MGTILLWCLLAFSCCLLIDAHLHSIERCKEIKKRITWIKKQANETAECLDSALHCFRYALPHLKEANGQKEKDFKGHIEKAKLSKMHTPTNKDCPICTEYPKQKPKDFLENMLLLLQQIMAENPTHTSG</sequence>
<dbReference type="Gene3D" id="1.20.1250.70">
    <property type="entry name" value="Interleukin-15/Interleukin-21"/>
    <property type="match status" value="1"/>
</dbReference>
<evidence type="ECO:0000313" key="2">
    <source>
        <dbReference type="EMBL" id="OCT99827.1"/>
    </source>
</evidence>
<evidence type="ECO:0000256" key="1">
    <source>
        <dbReference type="SAM" id="SignalP"/>
    </source>
</evidence>
<evidence type="ECO:0000313" key="3">
    <source>
        <dbReference type="Proteomes" id="UP000694892"/>
    </source>
</evidence>